<dbReference type="InterPro" id="IPR002541">
    <property type="entry name" value="Cyt_c_assembly"/>
</dbReference>
<accession>A0A937CSM1</accession>
<dbReference type="GO" id="GO:0005886">
    <property type="term" value="C:plasma membrane"/>
    <property type="evidence" value="ECO:0007669"/>
    <property type="project" value="TreeGrafter"/>
</dbReference>
<keyword evidence="6" id="KW-0201">Cytochrome c-type biogenesis</keyword>
<dbReference type="Pfam" id="PF01578">
    <property type="entry name" value="Cytochrom_C_asm"/>
    <property type="match status" value="1"/>
</dbReference>
<proteinExistence type="inferred from homology"/>
<keyword evidence="5 9" id="KW-0812">Transmembrane</keyword>
<feature type="transmembrane region" description="Helical" evidence="9">
    <location>
        <begin position="149"/>
        <end position="169"/>
    </location>
</feature>
<evidence type="ECO:0000256" key="1">
    <source>
        <dbReference type="ARBA" id="ARBA00002442"/>
    </source>
</evidence>
<keyword evidence="8 9" id="KW-0472">Membrane</keyword>
<evidence type="ECO:0000256" key="7">
    <source>
        <dbReference type="ARBA" id="ARBA00022989"/>
    </source>
</evidence>
<comment type="subcellular location">
    <subcellularLocation>
        <location evidence="2">Membrane</location>
        <topology evidence="2">Multi-pass membrane protein</topology>
    </subcellularLocation>
</comment>
<feature type="transmembrane region" description="Helical" evidence="9">
    <location>
        <begin position="87"/>
        <end position="107"/>
    </location>
</feature>
<feature type="transmembrane region" description="Helical" evidence="9">
    <location>
        <begin position="119"/>
        <end position="137"/>
    </location>
</feature>
<dbReference type="Proteomes" id="UP000599109">
    <property type="component" value="Unassembled WGS sequence"/>
</dbReference>
<evidence type="ECO:0000313" key="11">
    <source>
        <dbReference type="EMBL" id="MBL0390754.1"/>
    </source>
</evidence>
<keyword evidence="12" id="KW-1185">Reference proteome</keyword>
<dbReference type="EMBL" id="JAEQNE010000001">
    <property type="protein sequence ID" value="MBL0390754.1"/>
    <property type="molecule type" value="Genomic_DNA"/>
</dbReference>
<feature type="domain" description="Cytochrome c assembly protein" evidence="10">
    <location>
        <begin position="19"/>
        <end position="176"/>
    </location>
</feature>
<evidence type="ECO:0000256" key="9">
    <source>
        <dbReference type="SAM" id="Phobius"/>
    </source>
</evidence>
<sequence>MFAVPTSLTTWSKPAARSVVRGLALGALLLSLAAATIGLRAPEPLADYTIVLVHVPAAWLSLLLYGAAVAAAVAALQSPARLPEGTLAAIAPVGAAAAILALWTGLASQQAHGWWGWDARLVCELLLLLLFAGLVALRRGIEEPDRAERAGAVLVLTGALNIPIIYLSVDWWQTLHERAAASVGRSPLVTGAMALMTMAFCMTAGALVLARLQAFTREREAGTRYFGSARAEGGSARTPAKEQQ</sequence>
<organism evidence="11 12">
    <name type="scientific">Ramlibacter monticola</name>
    <dbReference type="NCBI Taxonomy" id="1926872"/>
    <lineage>
        <taxon>Bacteria</taxon>
        <taxon>Pseudomonadati</taxon>
        <taxon>Pseudomonadota</taxon>
        <taxon>Betaproteobacteria</taxon>
        <taxon>Burkholderiales</taxon>
        <taxon>Comamonadaceae</taxon>
        <taxon>Ramlibacter</taxon>
    </lineage>
</organism>
<dbReference type="AlphaFoldDB" id="A0A937CSM1"/>
<feature type="transmembrane region" description="Helical" evidence="9">
    <location>
        <begin position="189"/>
        <end position="210"/>
    </location>
</feature>
<dbReference type="PRINTS" id="PR01386">
    <property type="entry name" value="CCMCBIOGNSIS"/>
</dbReference>
<evidence type="ECO:0000259" key="10">
    <source>
        <dbReference type="Pfam" id="PF01578"/>
    </source>
</evidence>
<evidence type="ECO:0000256" key="6">
    <source>
        <dbReference type="ARBA" id="ARBA00022748"/>
    </source>
</evidence>
<gene>
    <name evidence="11" type="primary">ccsA</name>
    <name evidence="11" type="ORF">JJ685_06305</name>
</gene>
<feature type="transmembrane region" description="Helical" evidence="9">
    <location>
        <begin position="50"/>
        <end position="75"/>
    </location>
</feature>
<dbReference type="GO" id="GO:0017004">
    <property type="term" value="P:cytochrome complex assembly"/>
    <property type="evidence" value="ECO:0007669"/>
    <property type="project" value="UniProtKB-KW"/>
</dbReference>
<evidence type="ECO:0000256" key="3">
    <source>
        <dbReference type="ARBA" id="ARBA00005840"/>
    </source>
</evidence>
<dbReference type="InterPro" id="IPR003557">
    <property type="entry name" value="Cyt_c_biogenesis_CcmC"/>
</dbReference>
<dbReference type="PANTHER" id="PTHR30071:SF1">
    <property type="entry name" value="CYTOCHROME B_B6 PROTEIN-RELATED"/>
    <property type="match status" value="1"/>
</dbReference>
<dbReference type="GO" id="GO:0020037">
    <property type="term" value="F:heme binding"/>
    <property type="evidence" value="ECO:0007669"/>
    <property type="project" value="InterPro"/>
</dbReference>
<evidence type="ECO:0000256" key="2">
    <source>
        <dbReference type="ARBA" id="ARBA00004141"/>
    </source>
</evidence>
<reference evidence="11 12" key="1">
    <citation type="journal article" date="2017" name="Int. J. Syst. Evol. Microbiol.">
        <title>Ramlibacter monticola sp. nov., isolated from forest soil.</title>
        <authorList>
            <person name="Chaudhary D.K."/>
            <person name="Kim J."/>
        </authorList>
    </citation>
    <scope>NUCLEOTIDE SEQUENCE [LARGE SCALE GENOMIC DNA]</scope>
    <source>
        <strain evidence="11 12">KACC 19175</strain>
    </source>
</reference>
<comment type="caution">
    <text evidence="11">The sequence shown here is derived from an EMBL/GenBank/DDBJ whole genome shotgun (WGS) entry which is preliminary data.</text>
</comment>
<protein>
    <recommendedName>
        <fullName evidence="4">Heme exporter protein C</fullName>
    </recommendedName>
</protein>
<evidence type="ECO:0000256" key="4">
    <source>
        <dbReference type="ARBA" id="ARBA00016463"/>
    </source>
</evidence>
<comment type="similarity">
    <text evidence="3">Belongs to the CcmC/CycZ/HelC family.</text>
</comment>
<dbReference type="GO" id="GO:0015232">
    <property type="term" value="F:heme transmembrane transporter activity"/>
    <property type="evidence" value="ECO:0007669"/>
    <property type="project" value="InterPro"/>
</dbReference>
<keyword evidence="7 9" id="KW-1133">Transmembrane helix</keyword>
<evidence type="ECO:0000313" key="12">
    <source>
        <dbReference type="Proteomes" id="UP000599109"/>
    </source>
</evidence>
<dbReference type="InterPro" id="IPR045062">
    <property type="entry name" value="Cyt_c_biogenesis_CcsA/CcmC"/>
</dbReference>
<comment type="function">
    <text evidence="1">Required for the export of heme to the periplasm for the biogenesis of c-type cytochromes.</text>
</comment>
<name>A0A937CSM1_9BURK</name>
<evidence type="ECO:0000256" key="8">
    <source>
        <dbReference type="ARBA" id="ARBA00023136"/>
    </source>
</evidence>
<dbReference type="PANTHER" id="PTHR30071">
    <property type="entry name" value="HEME EXPORTER PROTEIN C"/>
    <property type="match status" value="1"/>
</dbReference>
<evidence type="ECO:0000256" key="5">
    <source>
        <dbReference type="ARBA" id="ARBA00022692"/>
    </source>
</evidence>